<dbReference type="Proteomes" id="UP000262325">
    <property type="component" value="Unassembled WGS sequence"/>
</dbReference>
<dbReference type="PANTHER" id="PTHR30031">
    <property type="entry name" value="PHOSPHOENOLPYRUVATE CARBOXYKINASE ATP"/>
    <property type="match status" value="1"/>
</dbReference>
<dbReference type="Gene3D" id="3.90.228.20">
    <property type="match status" value="1"/>
</dbReference>
<dbReference type="AlphaFoldDB" id="A0A3D5QD37"/>
<feature type="binding site" evidence="10">
    <location>
        <position position="192"/>
    </location>
    <ligand>
        <name>substrate</name>
    </ligand>
</feature>
<dbReference type="GO" id="GO:0046872">
    <property type="term" value="F:metal ion binding"/>
    <property type="evidence" value="ECO:0007669"/>
    <property type="project" value="UniProtKB-KW"/>
</dbReference>
<evidence type="ECO:0000256" key="1">
    <source>
        <dbReference type="ARBA" id="ARBA00004742"/>
    </source>
</evidence>
<comment type="caution">
    <text evidence="10">Lacks conserved residue(s) required for the propagation of feature annotation.</text>
</comment>
<evidence type="ECO:0000256" key="7">
    <source>
        <dbReference type="ARBA" id="ARBA00022840"/>
    </source>
</evidence>
<evidence type="ECO:0000256" key="3">
    <source>
        <dbReference type="ARBA" id="ARBA00012363"/>
    </source>
</evidence>
<feature type="binding site" evidence="10">
    <location>
        <position position="217"/>
    </location>
    <ligand>
        <name>Mn(2+)</name>
        <dbReference type="ChEBI" id="CHEBI:29035"/>
    </ligand>
</feature>
<dbReference type="RefSeq" id="WP_273266356.1">
    <property type="nucleotide sequence ID" value="NZ_JAAZVV010000068.1"/>
</dbReference>
<evidence type="ECO:0000256" key="5">
    <source>
        <dbReference type="ARBA" id="ARBA00022741"/>
    </source>
</evidence>
<dbReference type="NCBIfam" id="NF006820">
    <property type="entry name" value="PRK09344.1-2"/>
    <property type="match status" value="1"/>
</dbReference>
<feature type="binding site" evidence="10">
    <location>
        <position position="445"/>
    </location>
    <ligand>
        <name>ATP</name>
        <dbReference type="ChEBI" id="CHEBI:30616"/>
    </ligand>
</feature>
<proteinExistence type="inferred from homology"/>
<comment type="pathway">
    <text evidence="1 10">Carbohydrate biosynthesis; gluconeogenesis.</text>
</comment>
<evidence type="ECO:0000256" key="4">
    <source>
        <dbReference type="ARBA" id="ARBA00022432"/>
    </source>
</evidence>
<dbReference type="GO" id="GO:0016301">
    <property type="term" value="F:kinase activity"/>
    <property type="evidence" value="ECO:0007669"/>
    <property type="project" value="UniProtKB-KW"/>
</dbReference>
<evidence type="ECO:0000313" key="11">
    <source>
        <dbReference type="EMBL" id="HCW93751.1"/>
    </source>
</evidence>
<feature type="binding site" evidence="10">
    <location>
        <position position="254"/>
    </location>
    <ligand>
        <name>Mn(2+)</name>
        <dbReference type="ChEBI" id="CHEBI:29035"/>
    </ligand>
</feature>
<keyword evidence="4 10" id="KW-0312">Gluconeogenesis</keyword>
<feature type="binding site" evidence="10">
    <location>
        <position position="198"/>
    </location>
    <ligand>
        <name>substrate</name>
    </ligand>
</feature>
<feature type="binding site" evidence="10">
    <location>
        <position position="198"/>
    </location>
    <ligand>
        <name>ATP</name>
        <dbReference type="ChEBI" id="CHEBI:30616"/>
    </ligand>
</feature>
<keyword evidence="10" id="KW-0479">Metal-binding</keyword>
<dbReference type="CDD" id="cd00484">
    <property type="entry name" value="PEPCK_ATP"/>
    <property type="match status" value="1"/>
</dbReference>
<evidence type="ECO:0000313" key="12">
    <source>
        <dbReference type="Proteomes" id="UP000262325"/>
    </source>
</evidence>
<dbReference type="HAMAP" id="MF_00453">
    <property type="entry name" value="PEPCK_ATP"/>
    <property type="match status" value="1"/>
</dbReference>
<protein>
    <recommendedName>
        <fullName evidence="3 10">Phosphoenolpyruvate carboxykinase (ATP)</fullName>
        <shortName evidence="10">PCK</shortName>
        <shortName evidence="10">PEP carboxykinase</shortName>
        <shortName evidence="10">PEPCK</shortName>
        <ecNumber evidence="3 10">4.1.1.49</ecNumber>
    </recommendedName>
</protein>
<keyword evidence="11" id="KW-0670">Pyruvate</keyword>
<keyword evidence="8 10" id="KW-0456">Lyase</keyword>
<dbReference type="InterPro" id="IPR013035">
    <property type="entry name" value="PEP_carboxykinase_C"/>
</dbReference>
<dbReference type="Gene3D" id="2.170.8.10">
    <property type="entry name" value="Phosphoenolpyruvate Carboxykinase, domain 2"/>
    <property type="match status" value="1"/>
</dbReference>
<comment type="catalytic activity">
    <reaction evidence="9 10">
        <text>oxaloacetate + ATP = phosphoenolpyruvate + ADP + CO2</text>
        <dbReference type="Rhea" id="RHEA:18617"/>
        <dbReference type="ChEBI" id="CHEBI:16452"/>
        <dbReference type="ChEBI" id="CHEBI:16526"/>
        <dbReference type="ChEBI" id="CHEBI:30616"/>
        <dbReference type="ChEBI" id="CHEBI:58702"/>
        <dbReference type="ChEBI" id="CHEBI:456216"/>
        <dbReference type="EC" id="4.1.1.49"/>
    </reaction>
</comment>
<dbReference type="NCBIfam" id="TIGR00224">
    <property type="entry name" value="pckA"/>
    <property type="match status" value="1"/>
</dbReference>
<comment type="similarity">
    <text evidence="2 10">Belongs to the phosphoenolpyruvate carboxykinase (ATP) family.</text>
</comment>
<feature type="binding site" evidence="10">
    <location>
        <position position="282"/>
    </location>
    <ligand>
        <name>ATP</name>
        <dbReference type="ChEBI" id="CHEBI:30616"/>
    </ligand>
</feature>
<sequence>MAKTEITGLESLGLDNLSRIYWNLSTPELYEQSIMRREGILAHLGPLVVRTGHHTGRSPNDKFIVESKGLDDVNWSKDNKPISEENFEKIFTRMRSYLQTKDLFVQECYAGTDESSRIKVRVISETAWHNLFARNMFVREEDRSKLKGFQPDFTVIDLPRFHAIPEVDGTNSETFIIINFNKHLVLIGGTSYAGEIKKSIFSVMNYLLPKKEILSMHCSANVGKNGDTSLFFGLSGTGKTTLSTDPGRALVGDDEHGWSEKGIFNIEGGCYAKVINLSAEAEPDIYECTRKFGTILENVTIDSRTRYVDLDDDSLTENTRASYPITHLPNIVEDGKAVAPDNIIFLTYDAFGVLPPVARLSTSQAMYHFISGYTAKVAGTEKGVKEPKATFSACFGAPFMIHHPSVYAKLLGEKVEKHDVKCWLVNTGLTGGPYGVGSRFKIKHTRSIINAILDGKLEDVEYEANDVFGFLVPQEAPNVPKDVLNPALAWDDKNAYDETLNQLAGKFVENFKRYENDVDKSIIKGAPNISEVERW</sequence>
<comment type="function">
    <text evidence="10">Involved in the gluconeogenesis. Catalyzes the conversion of oxaloacetate (OAA) to phosphoenolpyruvate (PEP) through direct phosphoryl transfer between the nucleoside triphosphate and OAA.</text>
</comment>
<dbReference type="GO" id="GO:0004612">
    <property type="term" value="F:phosphoenolpyruvate carboxykinase (ATP) activity"/>
    <property type="evidence" value="ECO:0007669"/>
    <property type="project" value="UniProtKB-UniRule"/>
</dbReference>
<dbReference type="EMBL" id="DPPF01000181">
    <property type="protein sequence ID" value="HCW93751.1"/>
    <property type="molecule type" value="Genomic_DNA"/>
</dbReference>
<keyword evidence="10" id="KW-0464">Manganese</keyword>
<organism evidence="11 12">
    <name type="scientific">Flexistipes sinusarabici</name>
    <dbReference type="NCBI Taxonomy" id="2352"/>
    <lineage>
        <taxon>Bacteria</taxon>
        <taxon>Pseudomonadati</taxon>
        <taxon>Deferribacterota</taxon>
        <taxon>Deferribacteres</taxon>
        <taxon>Deferribacterales</taxon>
        <taxon>Flexistipitaceae</taxon>
        <taxon>Flexistipes</taxon>
    </lineage>
</organism>
<keyword evidence="5 10" id="KW-0547">Nucleotide-binding</keyword>
<dbReference type="Pfam" id="PF01293">
    <property type="entry name" value="PEPCK_ATP"/>
    <property type="match status" value="1"/>
</dbReference>
<feature type="binding site" evidence="10">
    <location>
        <position position="57"/>
    </location>
    <ligand>
        <name>substrate</name>
    </ligand>
</feature>
<dbReference type="NCBIfam" id="NF006821">
    <property type="entry name" value="PRK09344.1-3"/>
    <property type="match status" value="1"/>
</dbReference>
<dbReference type="GO" id="GO:0005829">
    <property type="term" value="C:cytosol"/>
    <property type="evidence" value="ECO:0007669"/>
    <property type="project" value="TreeGrafter"/>
</dbReference>
<evidence type="ECO:0000256" key="8">
    <source>
        <dbReference type="ARBA" id="ARBA00023239"/>
    </source>
</evidence>
<evidence type="ECO:0000256" key="6">
    <source>
        <dbReference type="ARBA" id="ARBA00022793"/>
    </source>
</evidence>
<keyword evidence="6 10" id="KW-0210">Decarboxylase</keyword>
<accession>A0A3D5QD37</accession>
<dbReference type="Gene3D" id="3.40.449.10">
    <property type="entry name" value="Phosphoenolpyruvate Carboxykinase, domain 1"/>
    <property type="match status" value="1"/>
</dbReference>
<dbReference type="UniPathway" id="UPA00138"/>
<keyword evidence="10" id="KW-0963">Cytoplasm</keyword>
<feature type="binding site" evidence="10">
    <location>
        <position position="320"/>
    </location>
    <ligand>
        <name>ATP</name>
        <dbReference type="ChEBI" id="CHEBI:30616"/>
    </ligand>
</feature>
<dbReference type="PANTHER" id="PTHR30031:SF0">
    <property type="entry name" value="PHOSPHOENOLPYRUVATE CARBOXYKINASE (ATP)"/>
    <property type="match status" value="1"/>
</dbReference>
<feature type="binding site" evidence="10">
    <location>
        <begin position="233"/>
        <end position="241"/>
    </location>
    <ligand>
        <name>ATP</name>
        <dbReference type="ChEBI" id="CHEBI:30616"/>
    </ligand>
</feature>
<feature type="binding site" evidence="10">
    <location>
        <position position="198"/>
    </location>
    <ligand>
        <name>Mn(2+)</name>
        <dbReference type="ChEBI" id="CHEBI:29035"/>
    </ligand>
</feature>
<dbReference type="SUPFAM" id="SSF53795">
    <property type="entry name" value="PEP carboxykinase-like"/>
    <property type="match status" value="1"/>
</dbReference>
<keyword evidence="7 10" id="KW-0067">ATP-binding</keyword>
<reference evidence="11 12" key="1">
    <citation type="journal article" date="2018" name="Nat. Biotechnol.">
        <title>A standardized bacterial taxonomy based on genome phylogeny substantially revises the tree of life.</title>
        <authorList>
            <person name="Parks D.H."/>
            <person name="Chuvochina M."/>
            <person name="Waite D.W."/>
            <person name="Rinke C."/>
            <person name="Skarshewski A."/>
            <person name="Chaumeil P.A."/>
            <person name="Hugenholtz P."/>
        </authorList>
    </citation>
    <scope>NUCLEOTIDE SEQUENCE [LARGE SCALE GENOMIC DNA]</scope>
    <source>
        <strain evidence="11">UBA8672</strain>
    </source>
</reference>
<evidence type="ECO:0000256" key="9">
    <source>
        <dbReference type="ARBA" id="ARBA00047371"/>
    </source>
</evidence>
<name>A0A3D5QD37_FLESI</name>
<feature type="binding site" evidence="10">
    <location>
        <position position="320"/>
    </location>
    <ligand>
        <name>substrate</name>
    </ligand>
</feature>
<dbReference type="PIRSF" id="PIRSF006294">
    <property type="entry name" value="PEP_crbxkin"/>
    <property type="match status" value="1"/>
</dbReference>
<feature type="binding site" evidence="10">
    <location>
        <position position="217"/>
    </location>
    <ligand>
        <name>ATP</name>
        <dbReference type="ChEBI" id="CHEBI:30616"/>
    </ligand>
</feature>
<evidence type="ECO:0000256" key="10">
    <source>
        <dbReference type="HAMAP-Rule" id="MF_00453"/>
    </source>
</evidence>
<keyword evidence="11" id="KW-0418">Kinase</keyword>
<comment type="cofactor">
    <cofactor evidence="10">
        <name>Mn(2+)</name>
        <dbReference type="ChEBI" id="CHEBI:29035"/>
    </cofactor>
    <text evidence="10">Binds 1 Mn(2+) ion per subunit.</text>
</comment>
<dbReference type="SUPFAM" id="SSF68923">
    <property type="entry name" value="PEP carboxykinase N-terminal domain"/>
    <property type="match status" value="1"/>
</dbReference>
<dbReference type="InterPro" id="IPR008210">
    <property type="entry name" value="PEP_carboxykinase_N"/>
</dbReference>
<dbReference type="GO" id="GO:0006094">
    <property type="term" value="P:gluconeogenesis"/>
    <property type="evidence" value="ECO:0007669"/>
    <property type="project" value="UniProtKB-UniRule"/>
</dbReference>
<dbReference type="GO" id="GO:0005524">
    <property type="term" value="F:ATP binding"/>
    <property type="evidence" value="ECO:0007669"/>
    <property type="project" value="UniProtKB-UniRule"/>
</dbReference>
<dbReference type="EC" id="4.1.1.49" evidence="3 10"/>
<gene>
    <name evidence="10 11" type="primary">pckA</name>
    <name evidence="11" type="ORF">DHM44_08720</name>
</gene>
<comment type="caution">
    <text evidence="11">The sequence shown here is derived from an EMBL/GenBank/DDBJ whole genome shotgun (WGS) entry which is preliminary data.</text>
</comment>
<keyword evidence="11" id="KW-0808">Transferase</keyword>
<dbReference type="InterPro" id="IPR001272">
    <property type="entry name" value="PEP_carboxykinase_ATP"/>
</dbReference>
<evidence type="ECO:0000256" key="2">
    <source>
        <dbReference type="ARBA" id="ARBA00006052"/>
    </source>
</evidence>
<comment type="subcellular location">
    <subcellularLocation>
        <location evidence="10">Cytoplasm</location>
    </subcellularLocation>
</comment>